<proteinExistence type="predicted"/>
<name>D9QMP9_BRESC</name>
<dbReference type="Proteomes" id="UP000002696">
    <property type="component" value="Chromosome"/>
</dbReference>
<dbReference type="BioCyc" id="BSUB633149:G1GM8-905-MONOMER"/>
<dbReference type="RefSeq" id="WP_013268322.1">
    <property type="nucleotide sequence ID" value="NC_014375.1"/>
</dbReference>
<dbReference type="OrthoDB" id="5515732at2"/>
<reference evidence="2" key="1">
    <citation type="journal article" date="2011" name="J. Bacteriol.">
        <title>Genome sequences of eight morphologically diverse alphaproteobacteria.</title>
        <authorList>
            <consortium name="US DOE Joint Genome Institute"/>
            <person name="Brown P.J."/>
            <person name="Kysela D.T."/>
            <person name="Buechlein A."/>
            <person name="Hemmerich C."/>
            <person name="Brun Y.V."/>
        </authorList>
    </citation>
    <scope>NUCLEOTIDE SEQUENCE [LARGE SCALE GENOMIC DNA]</scope>
    <source>
        <strain evidence="2">ATCC 15264 / DSM 4735 / LMG 14903 / NBRC 16000 / CB 81</strain>
    </source>
</reference>
<evidence type="ECO:0000313" key="1">
    <source>
        <dbReference type="EMBL" id="ADL00219.1"/>
    </source>
</evidence>
<dbReference type="EMBL" id="CP002102">
    <property type="protein sequence ID" value="ADL00219.1"/>
    <property type="molecule type" value="Genomic_DNA"/>
</dbReference>
<dbReference type="AlphaFoldDB" id="D9QMP9"/>
<dbReference type="InParanoid" id="D9QMP9"/>
<organism evidence="1 2">
    <name type="scientific">Brevundimonas subvibrioides (strain ATCC 15264 / DSM 4735 / LMG 14903 / NBRC 16000 / CB 81)</name>
    <name type="common">Caulobacter subvibrioides</name>
    <dbReference type="NCBI Taxonomy" id="633149"/>
    <lineage>
        <taxon>Bacteria</taxon>
        <taxon>Pseudomonadati</taxon>
        <taxon>Pseudomonadota</taxon>
        <taxon>Alphaproteobacteria</taxon>
        <taxon>Caulobacterales</taxon>
        <taxon>Caulobacteraceae</taxon>
        <taxon>Brevundimonas</taxon>
    </lineage>
</organism>
<accession>D9QMP9</accession>
<sequence length="114" mass="12082">MTPTSFATIEDAVTRCQQGPVGLCATLSVEGDDALWVQYVDGQANMASHATDWPDGLVASLGGGTIVAFEPRQYLTVDLAVTHAAGIARWIEAYFTQRLGVGDDAVIVAKVEQI</sequence>
<dbReference type="STRING" id="633149.Bresu_0905"/>
<dbReference type="HOGENOM" id="CLU_2116326_0_0_5"/>
<dbReference type="KEGG" id="bsb:Bresu_0905"/>
<gene>
    <name evidence="1" type="ordered locus">Bresu_0905</name>
</gene>
<evidence type="ECO:0000313" key="2">
    <source>
        <dbReference type="Proteomes" id="UP000002696"/>
    </source>
</evidence>
<keyword evidence="2" id="KW-1185">Reference proteome</keyword>
<protein>
    <submittedName>
        <fullName evidence="1">Uncharacterized protein</fullName>
    </submittedName>
</protein>